<dbReference type="PROSITE" id="PS00687">
    <property type="entry name" value="ALDEHYDE_DEHYDR_GLU"/>
    <property type="match status" value="1"/>
</dbReference>
<evidence type="ECO:0000256" key="4">
    <source>
        <dbReference type="PROSITE-ProRule" id="PRU10007"/>
    </source>
</evidence>
<dbReference type="Pfam" id="PF00171">
    <property type="entry name" value="Aldedh"/>
    <property type="match status" value="1"/>
</dbReference>
<comment type="similarity">
    <text evidence="1 5">Belongs to the aldehyde dehydrogenase family.</text>
</comment>
<organism evidence="7 8">
    <name type="scientific">Acetobacter aceti NBRC 14818</name>
    <dbReference type="NCBI Taxonomy" id="887700"/>
    <lineage>
        <taxon>Bacteria</taxon>
        <taxon>Pseudomonadati</taxon>
        <taxon>Pseudomonadota</taxon>
        <taxon>Alphaproteobacteria</taxon>
        <taxon>Acetobacterales</taxon>
        <taxon>Acetobacteraceae</taxon>
        <taxon>Acetobacter</taxon>
        <taxon>Acetobacter subgen. Acetobacter</taxon>
    </lineage>
</organism>
<dbReference type="SUPFAM" id="SSF53720">
    <property type="entry name" value="ALDH-like"/>
    <property type="match status" value="1"/>
</dbReference>
<dbReference type="PANTHER" id="PTHR43353:SF5">
    <property type="entry name" value="SUCCINATE-SEMIALDEHYDE DEHYDROGENASE, MITOCHONDRIAL"/>
    <property type="match status" value="1"/>
</dbReference>
<accession>A0AB33IET5</accession>
<dbReference type="FunFam" id="3.40.605.10:FF:000026">
    <property type="entry name" value="Aldehyde dehydrogenase, putative"/>
    <property type="match status" value="1"/>
</dbReference>
<dbReference type="RefSeq" id="WP_010667936.1">
    <property type="nucleotide sequence ID" value="NZ_AP023410.1"/>
</dbReference>
<proteinExistence type="inferred from homology"/>
<feature type="domain" description="Aldehyde dehydrogenase" evidence="6">
    <location>
        <begin position="22"/>
        <end position="478"/>
    </location>
</feature>
<dbReference type="AlphaFoldDB" id="A0AB33IET5"/>
<evidence type="ECO:0000256" key="1">
    <source>
        <dbReference type="ARBA" id="ARBA00009986"/>
    </source>
</evidence>
<sequence length="486" mass="52168">MGIANLSDPSLFREQAYIAGEWMTSSSGKTLSVTNPATGEVIGTIPACTAAETQRAIEAADRAQAKWKTTNPDERADLLMAWYDLILKNADDLALIMTVEQGKPLSESKGEVKYGASFIKWFAEEARRINGAVITPPQKDRRVLTVKQPVGTTAAITPWNFPNAMITRKCGPAFAAGCSMVLKPSELTPYSALTLAVLAERAGLPKGLFSLVTGDAKEIGPELTSSPVVRKLSFTGSTHVGALLMKQSADTIKRLSLELGGNAPFIIFDDADLETAVAGALASKFRNAGQTCVCANRIFVQDGIHDQFVARMKEEVAKFKIGNGLEEGVTMGPLINENAVKKVREHVEDALSKGASYVSAPLETNGNFATPVVLEGVTTEMRVFSEETFGPLMPIFKFSDEAEVIRKANDTPFGLASYFFTTDMSRAWRVGEALEYGMVGVNTGMVSMECAPFGGVKQSGLGREGGAEGIEEFLETKALHMAGLKL</sequence>
<dbReference type="InterPro" id="IPR016163">
    <property type="entry name" value="Ald_DH_C"/>
</dbReference>
<dbReference type="InterPro" id="IPR050740">
    <property type="entry name" value="Aldehyde_DH_Superfamily"/>
</dbReference>
<evidence type="ECO:0000259" key="6">
    <source>
        <dbReference type="Pfam" id="PF00171"/>
    </source>
</evidence>
<keyword evidence="3" id="KW-0558">Oxidation</keyword>
<dbReference type="Gene3D" id="3.40.605.10">
    <property type="entry name" value="Aldehyde Dehydrogenase, Chain A, domain 1"/>
    <property type="match status" value="1"/>
</dbReference>
<dbReference type="Gene3D" id="3.40.309.10">
    <property type="entry name" value="Aldehyde Dehydrogenase, Chain A, domain 2"/>
    <property type="match status" value="1"/>
</dbReference>
<keyword evidence="8" id="KW-1185">Reference proteome</keyword>
<evidence type="ECO:0000256" key="3">
    <source>
        <dbReference type="ARBA" id="ARBA00023097"/>
    </source>
</evidence>
<dbReference type="EMBL" id="AP023410">
    <property type="protein sequence ID" value="BCK76019.1"/>
    <property type="molecule type" value="Genomic_DNA"/>
</dbReference>
<dbReference type="InterPro" id="IPR015590">
    <property type="entry name" value="Aldehyde_DH_dom"/>
</dbReference>
<evidence type="ECO:0000256" key="2">
    <source>
        <dbReference type="ARBA" id="ARBA00023002"/>
    </source>
</evidence>
<dbReference type="PANTHER" id="PTHR43353">
    <property type="entry name" value="SUCCINATE-SEMIALDEHYDE DEHYDROGENASE, MITOCHONDRIAL"/>
    <property type="match status" value="1"/>
</dbReference>
<protein>
    <submittedName>
        <fullName evidence="7">NAD-dependent succinate-semialdehyde dehydrogenase</fullName>
    </submittedName>
</protein>
<dbReference type="InterPro" id="IPR029510">
    <property type="entry name" value="Ald_DH_CS_GLU"/>
</dbReference>
<dbReference type="CDD" id="cd07103">
    <property type="entry name" value="ALDH_F5_SSADH_GabD"/>
    <property type="match status" value="1"/>
</dbReference>
<name>A0AB33IET5_ACEAC</name>
<dbReference type="Proteomes" id="UP000516424">
    <property type="component" value="Chromosome"/>
</dbReference>
<evidence type="ECO:0000256" key="5">
    <source>
        <dbReference type="RuleBase" id="RU003345"/>
    </source>
</evidence>
<gene>
    <name evidence="7" type="primary">gabD</name>
    <name evidence="7" type="ORF">EMQ_1625</name>
</gene>
<dbReference type="InterPro" id="IPR010102">
    <property type="entry name" value="Succ_semiAld_DH"/>
</dbReference>
<dbReference type="InterPro" id="IPR016162">
    <property type="entry name" value="Ald_DH_N"/>
</dbReference>
<dbReference type="FunFam" id="3.40.605.10:FF:000005">
    <property type="entry name" value="Succinate-semialdehyde dehydrogenase I"/>
    <property type="match status" value="1"/>
</dbReference>
<evidence type="ECO:0000313" key="8">
    <source>
        <dbReference type="Proteomes" id="UP000516424"/>
    </source>
</evidence>
<evidence type="ECO:0000313" key="7">
    <source>
        <dbReference type="EMBL" id="BCK76019.1"/>
    </source>
</evidence>
<dbReference type="GO" id="GO:0005829">
    <property type="term" value="C:cytosol"/>
    <property type="evidence" value="ECO:0007669"/>
    <property type="project" value="TreeGrafter"/>
</dbReference>
<dbReference type="GO" id="GO:0004777">
    <property type="term" value="F:succinate-semialdehyde dehydrogenase (NAD+) activity"/>
    <property type="evidence" value="ECO:0007669"/>
    <property type="project" value="TreeGrafter"/>
</dbReference>
<dbReference type="GO" id="GO:0009450">
    <property type="term" value="P:gamma-aminobutyric acid catabolic process"/>
    <property type="evidence" value="ECO:0007669"/>
    <property type="project" value="InterPro"/>
</dbReference>
<feature type="active site" evidence="4">
    <location>
        <position position="258"/>
    </location>
</feature>
<dbReference type="InterPro" id="IPR016161">
    <property type="entry name" value="Ald_DH/histidinol_DH"/>
</dbReference>
<dbReference type="InterPro" id="IPR016160">
    <property type="entry name" value="Ald_DH_CS_CYS"/>
</dbReference>
<dbReference type="FunFam" id="3.40.309.10:FF:000004">
    <property type="entry name" value="Succinate-semialdehyde dehydrogenase I"/>
    <property type="match status" value="1"/>
</dbReference>
<dbReference type="NCBIfam" id="TIGR01780">
    <property type="entry name" value="SSADH"/>
    <property type="match status" value="1"/>
</dbReference>
<keyword evidence="2 5" id="KW-0560">Oxidoreductase</keyword>
<reference evidence="7 8" key="1">
    <citation type="journal article" date="2011" name="Microbiology">
        <title>Transcriptome response to different carbon sources in Acetobacter aceti.</title>
        <authorList>
            <person name="Sakurai K."/>
            <person name="Arai H."/>
            <person name="Ishii M."/>
            <person name="Igarashi Y."/>
        </authorList>
    </citation>
    <scope>NUCLEOTIDE SEQUENCE [LARGE SCALE GENOMIC DNA]</scope>
    <source>
        <strain evidence="7 8">NBRC 14818</strain>
    </source>
</reference>
<dbReference type="PROSITE" id="PS00070">
    <property type="entry name" value="ALDEHYDE_DEHYDR_CYS"/>
    <property type="match status" value="1"/>
</dbReference>